<dbReference type="RefSeq" id="WP_151522281.1">
    <property type="nucleotide sequence ID" value="NZ_WBPL01000009.1"/>
</dbReference>
<name>A0A9W7UZG8_BACCE</name>
<accession>A0A9W7UZG8</accession>
<proteinExistence type="predicted"/>
<gene>
    <name evidence="2" type="ORF">F8172_00315</name>
</gene>
<sequence length="218" mass="25041">MKKTVDFSEVEKNARIRDLEIERKKHENHYTKEQEQGLGQALETLQSLTGAEYYVGRKRDPFAQVEFSQIIQANVRYLIKIGYLTTAERALLFDLSCFIEIGTNVLVEKEDSLNNERAIDNASITYLAEQLGRQRKNISPLMNTLKDKGILACAETGFSDETGRTCTKRTWLVNPNVICSSRKTSIDRVTKHIFKGALRNFKVQKDSKEVHNLPVYFF</sequence>
<evidence type="ECO:0000313" key="3">
    <source>
        <dbReference type="Proteomes" id="UP000475765"/>
    </source>
</evidence>
<dbReference type="Proteomes" id="UP000475765">
    <property type="component" value="Unassembled WGS sequence"/>
</dbReference>
<dbReference type="EMBL" id="WBPP01000002">
    <property type="protein sequence ID" value="KAB2400685.1"/>
    <property type="molecule type" value="Genomic_DNA"/>
</dbReference>
<feature type="coiled-coil region" evidence="1">
    <location>
        <begin position="9"/>
        <end position="36"/>
    </location>
</feature>
<dbReference type="AlphaFoldDB" id="A0A9W7UZG8"/>
<protein>
    <submittedName>
        <fullName evidence="2">MarR family transcriptional regulator</fullName>
    </submittedName>
</protein>
<comment type="caution">
    <text evidence="2">The sequence shown here is derived from an EMBL/GenBank/DDBJ whole genome shotgun (WGS) entry which is preliminary data.</text>
</comment>
<organism evidence="2 3">
    <name type="scientific">Bacillus cereus</name>
    <dbReference type="NCBI Taxonomy" id="1396"/>
    <lineage>
        <taxon>Bacteria</taxon>
        <taxon>Bacillati</taxon>
        <taxon>Bacillota</taxon>
        <taxon>Bacilli</taxon>
        <taxon>Bacillales</taxon>
        <taxon>Bacillaceae</taxon>
        <taxon>Bacillus</taxon>
        <taxon>Bacillus cereus group</taxon>
    </lineage>
</organism>
<evidence type="ECO:0000256" key="1">
    <source>
        <dbReference type="SAM" id="Coils"/>
    </source>
</evidence>
<reference evidence="2 3" key="1">
    <citation type="submission" date="2019-10" db="EMBL/GenBank/DDBJ databases">
        <title>Bacillus from the desert of Cuatro Cinegas, Coahuila.</title>
        <authorList>
            <person name="Olmedo-Alvarez G."/>
            <person name="Saldana S."/>
            <person name="Barcelo D."/>
        </authorList>
    </citation>
    <scope>NUCLEOTIDE SEQUENCE [LARGE SCALE GENOMIC DNA]</scope>
    <source>
        <strain evidence="2 3">CH417_13T</strain>
    </source>
</reference>
<evidence type="ECO:0000313" key="2">
    <source>
        <dbReference type="EMBL" id="KAB2400685.1"/>
    </source>
</evidence>
<keyword evidence="1" id="KW-0175">Coiled coil</keyword>